<dbReference type="SUPFAM" id="SSF47565">
    <property type="entry name" value="Insect pheromone/odorant-binding proteins"/>
    <property type="match status" value="1"/>
</dbReference>
<dbReference type="Gene3D" id="1.10.238.20">
    <property type="entry name" value="Pheromone/general odorant binding protein domain"/>
    <property type="match status" value="1"/>
</dbReference>
<dbReference type="InterPro" id="IPR036728">
    <property type="entry name" value="PBP_GOBP_sf"/>
</dbReference>
<dbReference type="CDD" id="cd23992">
    <property type="entry name" value="PBP_GOBP"/>
    <property type="match status" value="1"/>
</dbReference>
<dbReference type="GO" id="GO:0005549">
    <property type="term" value="F:odorant binding"/>
    <property type="evidence" value="ECO:0007669"/>
    <property type="project" value="InterPro"/>
</dbReference>
<dbReference type="AlphaFoldDB" id="A0A514TTY8"/>
<evidence type="ECO:0000313" key="1">
    <source>
        <dbReference type="EMBL" id="QDJ95955.1"/>
    </source>
</evidence>
<protein>
    <submittedName>
        <fullName evidence="1">Odorant-binding protein 12</fullName>
    </submittedName>
</protein>
<dbReference type="InterPro" id="IPR006170">
    <property type="entry name" value="PBP/GOBP"/>
</dbReference>
<reference evidence="1" key="1">
    <citation type="submission" date="2019-05" db="EMBL/GenBank/DDBJ databases">
        <title>The identification and expression analysis of odorant binding protein genes in Encarsia formosa by antennal transcriptome analysis.</title>
        <authorList>
            <person name="He Y."/>
        </authorList>
    </citation>
    <scope>NUCLEOTIDE SEQUENCE</scope>
    <source>
        <tissue evidence="1">Antenna</tissue>
    </source>
</reference>
<organism evidence="1">
    <name type="scientific">Encarsia formosa</name>
    <name type="common">Whitefly parasite</name>
    <dbReference type="NCBI Taxonomy" id="32400"/>
    <lineage>
        <taxon>Eukaryota</taxon>
        <taxon>Metazoa</taxon>
        <taxon>Ecdysozoa</taxon>
        <taxon>Arthropoda</taxon>
        <taxon>Hexapoda</taxon>
        <taxon>Insecta</taxon>
        <taxon>Pterygota</taxon>
        <taxon>Neoptera</taxon>
        <taxon>Endopterygota</taxon>
        <taxon>Hymenoptera</taxon>
        <taxon>Apocrita</taxon>
        <taxon>Proctotrupomorpha</taxon>
        <taxon>Chalcidoidea</taxon>
        <taxon>Aphelinidae</taxon>
        <taxon>Coccophaginae</taxon>
        <taxon>Encarsia</taxon>
    </lineage>
</organism>
<dbReference type="EMBL" id="MK990477">
    <property type="protein sequence ID" value="QDJ95955.1"/>
    <property type="molecule type" value="mRNA"/>
</dbReference>
<accession>A0A514TTY8</accession>
<name>A0A514TTY8_ENCFO</name>
<dbReference type="Pfam" id="PF01395">
    <property type="entry name" value="PBP_GOBP"/>
    <property type="match status" value="1"/>
</dbReference>
<sequence length="189" mass="21690">MNYLSLTLLLPKLEWNKLDNLQAWISDIKRLEDTKLDKVEKMQLFDVLPILAVSAVLVRAFPSHHANTTTESYLHLNRGLIYYGTLVNCSNEHNITVENYLWASEKNNTNGSFEQSKCVDACMLRALEILKTDGTINLEKAFEHLLTSRPDIKHETLRENIESCNPKGQDECEIAYKMMVCAFLKDDLP</sequence>
<dbReference type="SMART" id="SM00708">
    <property type="entry name" value="PhBP"/>
    <property type="match status" value="1"/>
</dbReference>
<proteinExistence type="evidence at transcript level"/>